<dbReference type="AlphaFoldDB" id="A0A0A9CUD9"/>
<evidence type="ECO:0000313" key="1">
    <source>
        <dbReference type="EMBL" id="JAD79964.1"/>
    </source>
</evidence>
<dbReference type="EMBL" id="GBRH01217931">
    <property type="protein sequence ID" value="JAD79964.1"/>
    <property type="molecule type" value="Transcribed_RNA"/>
</dbReference>
<sequence length="102" mass="10838">MLGWRRRPSTAMWCSKSFLDAAAADVVSRNRFTAMTVPSSSTALYAVPHPPLPSISADARSSSSSSNRLVPLVQPLLLMSSKNTIFPRSNVPPAATTIPAAP</sequence>
<proteinExistence type="predicted"/>
<accession>A0A0A9CUD9</accession>
<reference evidence="1" key="1">
    <citation type="submission" date="2014-09" db="EMBL/GenBank/DDBJ databases">
        <authorList>
            <person name="Magalhaes I.L.F."/>
            <person name="Oliveira U."/>
            <person name="Santos F.R."/>
            <person name="Vidigal T.H.D.A."/>
            <person name="Brescovit A.D."/>
            <person name="Santos A.J."/>
        </authorList>
    </citation>
    <scope>NUCLEOTIDE SEQUENCE</scope>
    <source>
        <tissue evidence="1">Shoot tissue taken approximately 20 cm above the soil surface</tissue>
    </source>
</reference>
<organism evidence="1">
    <name type="scientific">Arundo donax</name>
    <name type="common">Giant reed</name>
    <name type="synonym">Donax arundinaceus</name>
    <dbReference type="NCBI Taxonomy" id="35708"/>
    <lineage>
        <taxon>Eukaryota</taxon>
        <taxon>Viridiplantae</taxon>
        <taxon>Streptophyta</taxon>
        <taxon>Embryophyta</taxon>
        <taxon>Tracheophyta</taxon>
        <taxon>Spermatophyta</taxon>
        <taxon>Magnoliopsida</taxon>
        <taxon>Liliopsida</taxon>
        <taxon>Poales</taxon>
        <taxon>Poaceae</taxon>
        <taxon>PACMAD clade</taxon>
        <taxon>Arundinoideae</taxon>
        <taxon>Arundineae</taxon>
        <taxon>Arundo</taxon>
    </lineage>
</organism>
<protein>
    <submittedName>
        <fullName evidence="1">Uncharacterized protein</fullName>
    </submittedName>
</protein>
<reference evidence="1" key="2">
    <citation type="journal article" date="2015" name="Data Brief">
        <title>Shoot transcriptome of the giant reed, Arundo donax.</title>
        <authorList>
            <person name="Barrero R.A."/>
            <person name="Guerrero F.D."/>
            <person name="Moolhuijzen P."/>
            <person name="Goolsby J.A."/>
            <person name="Tidwell J."/>
            <person name="Bellgard S.E."/>
            <person name="Bellgard M.I."/>
        </authorList>
    </citation>
    <scope>NUCLEOTIDE SEQUENCE</scope>
    <source>
        <tissue evidence="1">Shoot tissue taken approximately 20 cm above the soil surface</tissue>
    </source>
</reference>
<name>A0A0A9CUD9_ARUDO</name>